<dbReference type="SUPFAM" id="SSF46894">
    <property type="entry name" value="C-terminal effector domain of the bipartite response regulators"/>
    <property type="match status" value="1"/>
</dbReference>
<dbReference type="GO" id="GO:0000160">
    <property type="term" value="P:phosphorelay signal transduction system"/>
    <property type="evidence" value="ECO:0007669"/>
    <property type="project" value="InterPro"/>
</dbReference>
<proteinExistence type="predicted"/>
<dbReference type="InterPro" id="IPR001789">
    <property type="entry name" value="Sig_transdc_resp-reg_receiver"/>
</dbReference>
<dbReference type="CDD" id="cd06170">
    <property type="entry name" value="LuxR_C_like"/>
    <property type="match status" value="1"/>
</dbReference>
<comment type="caution">
    <text evidence="5">The sequence shown here is derived from an EMBL/GenBank/DDBJ whole genome shotgun (WGS) entry which is preliminary data.</text>
</comment>
<dbReference type="Proteomes" id="UP000050509">
    <property type="component" value="Unassembled WGS sequence"/>
</dbReference>
<dbReference type="GO" id="GO:0003677">
    <property type="term" value="F:DNA binding"/>
    <property type="evidence" value="ECO:0007669"/>
    <property type="project" value="UniProtKB-KW"/>
</dbReference>
<dbReference type="AlphaFoldDB" id="A0A0P9DAY3"/>
<dbReference type="InterPro" id="IPR000792">
    <property type="entry name" value="Tscrpt_reg_LuxR_C"/>
</dbReference>
<dbReference type="SMART" id="SM00421">
    <property type="entry name" value="HTH_LUXR"/>
    <property type="match status" value="1"/>
</dbReference>
<dbReference type="PANTHER" id="PTHR43214:SF37">
    <property type="entry name" value="TRANSCRIPTIONAL REGULATORY PROTEIN YDFI"/>
    <property type="match status" value="1"/>
</dbReference>
<dbReference type="EMBL" id="LJCR01000014">
    <property type="protein sequence ID" value="KPV54809.1"/>
    <property type="molecule type" value="Genomic_DNA"/>
</dbReference>
<protein>
    <recommendedName>
        <fullName evidence="7">LuxR family transcriptional regulator</fullName>
    </recommendedName>
</protein>
<evidence type="ECO:0000313" key="6">
    <source>
        <dbReference type="Proteomes" id="UP000050509"/>
    </source>
</evidence>
<evidence type="ECO:0000259" key="4">
    <source>
        <dbReference type="PROSITE" id="PS50110"/>
    </source>
</evidence>
<sequence>MSAATATRIIVIAPTTLAREAWRALLSNQPDIVVVGAVADTQHLASLPAPAQPATLLLDVPTPHPDLIRRCRDTMPGVGTLALVSSFDLATLLPLLQAGVTGCLSRDDSVSALVRALIAVGRGELVLPPAIAARALAALARGEISQPEPAESLSEREVMVLGLLARGLTNKDIAQTLILSVRTVEAHLRSIFVKIDVRSRTEAALWAVRQGYGAGQ</sequence>
<keyword evidence="6" id="KW-1185">Reference proteome</keyword>
<feature type="domain" description="HTH luxR-type" evidence="3">
    <location>
        <begin position="146"/>
        <end position="211"/>
    </location>
</feature>
<dbReference type="InterPro" id="IPR039420">
    <property type="entry name" value="WalR-like"/>
</dbReference>
<evidence type="ECO:0000259" key="3">
    <source>
        <dbReference type="PROSITE" id="PS50043"/>
    </source>
</evidence>
<evidence type="ECO:0008006" key="7">
    <source>
        <dbReference type="Google" id="ProtNLM"/>
    </source>
</evidence>
<feature type="domain" description="Response regulatory" evidence="4">
    <location>
        <begin position="8"/>
        <end position="121"/>
    </location>
</feature>
<accession>A0A0P9DAY3</accession>
<gene>
    <name evidence="5" type="ORF">SE17_01400</name>
</gene>
<organism evidence="5 6">
    <name type="scientific">Kouleothrix aurantiaca</name>
    <dbReference type="NCBI Taxonomy" id="186479"/>
    <lineage>
        <taxon>Bacteria</taxon>
        <taxon>Bacillati</taxon>
        <taxon>Chloroflexota</taxon>
        <taxon>Chloroflexia</taxon>
        <taxon>Chloroflexales</taxon>
        <taxon>Roseiflexineae</taxon>
        <taxon>Roseiflexaceae</taxon>
        <taxon>Kouleothrix</taxon>
    </lineage>
</organism>
<dbReference type="PROSITE" id="PS00622">
    <property type="entry name" value="HTH_LUXR_1"/>
    <property type="match status" value="1"/>
</dbReference>
<dbReference type="Pfam" id="PF00196">
    <property type="entry name" value="GerE"/>
    <property type="match status" value="1"/>
</dbReference>
<feature type="modified residue" description="4-aspartylphosphate" evidence="2">
    <location>
        <position position="59"/>
    </location>
</feature>
<dbReference type="SUPFAM" id="SSF52172">
    <property type="entry name" value="CheY-like"/>
    <property type="match status" value="1"/>
</dbReference>
<evidence type="ECO:0000256" key="2">
    <source>
        <dbReference type="PROSITE-ProRule" id="PRU00169"/>
    </source>
</evidence>
<dbReference type="Gene3D" id="3.40.50.2300">
    <property type="match status" value="1"/>
</dbReference>
<keyword evidence="2" id="KW-0597">Phosphoprotein</keyword>
<dbReference type="InterPro" id="IPR016032">
    <property type="entry name" value="Sig_transdc_resp-reg_C-effctor"/>
</dbReference>
<reference evidence="5 6" key="1">
    <citation type="submission" date="2015-09" db="EMBL/GenBank/DDBJ databases">
        <title>Draft genome sequence of Kouleothrix aurantiaca JCM 19913.</title>
        <authorList>
            <person name="Hemp J."/>
        </authorList>
    </citation>
    <scope>NUCLEOTIDE SEQUENCE [LARGE SCALE GENOMIC DNA]</scope>
    <source>
        <strain evidence="5 6">COM-B</strain>
    </source>
</reference>
<name>A0A0P9DAY3_9CHLR</name>
<evidence type="ECO:0000256" key="1">
    <source>
        <dbReference type="ARBA" id="ARBA00023125"/>
    </source>
</evidence>
<dbReference type="PROSITE" id="PS50043">
    <property type="entry name" value="HTH_LUXR_2"/>
    <property type="match status" value="1"/>
</dbReference>
<dbReference type="PANTHER" id="PTHR43214">
    <property type="entry name" value="TWO-COMPONENT RESPONSE REGULATOR"/>
    <property type="match status" value="1"/>
</dbReference>
<dbReference type="PROSITE" id="PS50110">
    <property type="entry name" value="RESPONSE_REGULATORY"/>
    <property type="match status" value="1"/>
</dbReference>
<dbReference type="InterPro" id="IPR011006">
    <property type="entry name" value="CheY-like_superfamily"/>
</dbReference>
<keyword evidence="1" id="KW-0238">DNA-binding</keyword>
<evidence type="ECO:0000313" key="5">
    <source>
        <dbReference type="EMBL" id="KPV54809.1"/>
    </source>
</evidence>
<dbReference type="PRINTS" id="PR00038">
    <property type="entry name" value="HTHLUXR"/>
</dbReference>
<dbReference type="GO" id="GO:0006355">
    <property type="term" value="P:regulation of DNA-templated transcription"/>
    <property type="evidence" value="ECO:0007669"/>
    <property type="project" value="InterPro"/>
</dbReference>